<evidence type="ECO:0000256" key="1">
    <source>
        <dbReference type="ARBA" id="ARBA00000885"/>
    </source>
</evidence>
<evidence type="ECO:0000259" key="15">
    <source>
        <dbReference type="PROSITE" id="PS51416"/>
    </source>
</evidence>
<dbReference type="Gene3D" id="2.30.30.40">
    <property type="entry name" value="SH3 Domains"/>
    <property type="match status" value="1"/>
</dbReference>
<sequence>MADVDPDTLLEWLQMGQGDERDMQLIALEQLCMLLLMSDNVDRCFETCPPRTFLPALCKIFLDESAPDNVLEVTARAITYYLDVSAECTRRIVGVEGAIKALCNRLVVVELNNRTSRDLAEQCVKVLELICTRESGAVFEAGGLNCVLSFIRDSGHLVHKDTLHSAMAVVSRLCSKMEPQDSSLETCVESLSSLLKHEDHQVSDGALRCFASLADRFTRRGVDPAPLAKHGLTEELLSRMAAAGGTVSGPSSTSKPGRTSTGAQPTVADSKLSNQVSTIVSLLSTLCRGSPLVTHDLLRSALPDSMESALQGDERCVLDTMRLVDLLLVLLFEGRKALPKSTAGTTGRIPGLRRLDSSGERSHRQLIDCIRSKDTDALIDAIDTGAFEVNFMDDVGQTLLNWASAFGTQEMVEFLCERGADVNRGQRSSSLHYAACFGRPQVAKTLLRHGANPDLRDEDGKTPLDKARERGHSEVVAILQSPGDWMCPVNKGEDKKKKDANKEEEEGSEPKGDPEMAPIYLKRLLPVFAQTFQQTMLPSIRKASLALIRKMIHYSCEVLLKEVCDSDTGHNLPTVLVEITATVLDQEDDDDGHLLALQIIRDLVDKGGDVFLDQLARLGVINKVSTLAGPTSEDENEEESKPEKEDEPQEEAKEVQQGKPYHWRDWSVIRGRDCLYIWSDAAALELSNGSNGWFRFILDGKLATMYSSGSPEGGSDSSESRSEFLEKLQRARSQVKPVTASQPILSALGPTKLTVGNWSLTCLKEGEIAIHNSDGQQATILKEDLPGFVFESNRGTKHSFTAETSLGSEFVTGWTGKRGRKLKSKLEKTKQKVKTVARDLYEDHFKAVENMPRGVVVTLRNIATQLESAWELHTNRQCIEGENTWRDLMKTALENLIVVLKDENTISPYEMCSSGLVQALFTVLNNSVELDMKHDCKPLMERINVFKTAFSENEDDESRPAVALIRKLLAVLESIERLPLHLYDTPGSTYNLQILTRRLRFRLERAPGETALIDRTGRMLKMEPLATVESLEQYLLKMVAKQWYDFDRSSFIFVRKLREGQTFTFRHQHDFDENGIVYWIGTNAKTAYEWVNPAAYGLVVVTSSEGRNLPYGRLEDILSRDSSALNCHTNDDKNAWFAIDLGLWVIPSAYTLRHARGYGRSALRNWVFQVSKDGQIWMSLYTHVDDCSLNEPGSTATWPLDPSKEEKQGWRHIRIKQMGKNASGQTHYLSLSGLEIYGTVSGVCEDQLGKAVKEAEANLRRQRRLFRSQVMKYIVPGARVVRGIDWKWRDQDGNPAGEGTVTGEAHNGWIDVTWDAGGSNSYRMGAEGKFDLKLAPGYDPESAPSPKPVSSTVSGTAQSWSSLVKNNCPDKGGSSSAAGASSSSRKGSRVSGGTIGAEGQEPIVVLSSEAGCVSSTLTAEGSERKVGTDRQEAVDATSISMALVSVSSPDVSSVSESSSKETASQRPLCSAASARLSVSSLLAASAPMSSSASVPNLSSREASLMESFVRRAPNMSRTNATNNMNLSRSSSDNNTNTLGRNVMSTATSPLMGAQSFPNLTTTGTTSTVTMSTSIVTSSNNVATATTGLSVGQLLSNTLTTSLTSTSSESDTGQEAEFSLYDFLDSCRANTLLAELDDEEDLPEPDDDDDENEDDNQEDQEYEEVLEEEEYETKGGRRRTWDDDFVLKRQPGKHTTPTVFSSICTPRSEVQEEVECPPSPHLALILKVAGLGTTREVELPLSNYKGTIFYYVQKLLQLSCSGSVKSDKLRRIWEPTYTIMYREMKDSDKEKESRKMGCWSVEHVEQYLGTDELPKNDLITYMQKNADSSFLRHWKLTGTNKSIRKNRNCSQLIAAYKDFCEHGCRSGGLSPGSLGVMQTCDILSVAREQAQAKAGSSQSACGVEDVLQLLRILFIIGGDPHAHARTFQEDVDDLQFNASPEEFTSKKVTTKILQQIEEPLALASGALPEWCEQLTSKCPFLIPFETRQLYFTCTAFGASRAIVWLQNRREATMERSRPSTTVRRDDPGEFRVGRLKHERIKVPRGDQMMEWAESVMQIHADRKSVLEVEFQGEEGTGLGPTLEFYALVAAEFQRTSLGIWLCDDDFPDDESRQVDLGGGLKPPGYYVQRSCGLFPAPFPQDSDELERLSKLFFFLGVFLAKCIQDNRLVDLPISRPFFKLLCMGDIKSNMSKLLYASRGGPLLLDPTEQHRHFSEIQSEASTEESQDTYSIGSFDEDSKSEFILDPPKPKPPAWYHGILTWEDFELVNPHRAKFLKEMKELAVKRRLILGNKSLSEDEKNTRLQDLMLKNPMGSGPPLSVEDLGLNFQFCPSSKVHGFSAVDLKPNGNDEMVTMENAEEYVELMFDFSMHTGIQKQMEAFREGFNRVFPMEKLSSFSHKEVQMILCGNQSPSWTSEDVMNYTEPKLGYTRDSPGFLRFVRVLCGMSSDERKAFLQFTTGCSTLPPGGLANLHPRLTIVRKVDATDSSYPSVNTCVHYLKLPEYSSEDIMRERLLAATMEKGFHLN</sequence>
<dbReference type="Gene3D" id="3.30.2410.10">
    <property type="entry name" value="Hect, E3 ligase catalytic domain"/>
    <property type="match status" value="1"/>
</dbReference>
<dbReference type="CDD" id="cd21062">
    <property type="entry name" value="BTHB_HectD1"/>
    <property type="match status" value="1"/>
</dbReference>
<evidence type="ECO:0000256" key="10">
    <source>
        <dbReference type="PROSITE-ProRule" id="PRU00023"/>
    </source>
</evidence>
<comment type="pathway">
    <text evidence="2 12">Protein modification; protein ubiquitination.</text>
</comment>
<keyword evidence="8 10" id="KW-0040">ANK repeat</keyword>
<feature type="region of interest" description="Disordered" evidence="13">
    <location>
        <begin position="1634"/>
        <end position="1676"/>
    </location>
</feature>
<accession>A0A8C7DRS7</accession>
<keyword evidence="5 12" id="KW-0808">Transferase</keyword>
<dbReference type="FunFam" id="3.90.1750.10:FF:000018">
    <property type="entry name" value="E3 ubiquitin-protein ligase HECTD1 isoform X1"/>
    <property type="match status" value="1"/>
</dbReference>
<keyword evidence="6" id="KW-0677">Repeat</keyword>
<dbReference type="FunFam" id="1.25.40.20:FF:000033">
    <property type="entry name" value="E3 ubiquitin-protein ligase HECTD1 isoform X2"/>
    <property type="match status" value="1"/>
</dbReference>
<evidence type="ECO:0000313" key="17">
    <source>
        <dbReference type="Proteomes" id="UP000694557"/>
    </source>
</evidence>
<dbReference type="SMART" id="SM00119">
    <property type="entry name" value="HECTc"/>
    <property type="match status" value="1"/>
</dbReference>
<feature type="domain" description="HECT" evidence="14">
    <location>
        <begin position="2057"/>
        <end position="2524"/>
    </location>
</feature>
<organism evidence="16 17">
    <name type="scientific">Oncorhynchus kisutch</name>
    <name type="common">Coho salmon</name>
    <name type="synonym">Salmo kisutch</name>
    <dbReference type="NCBI Taxonomy" id="8019"/>
    <lineage>
        <taxon>Eukaryota</taxon>
        <taxon>Metazoa</taxon>
        <taxon>Chordata</taxon>
        <taxon>Craniata</taxon>
        <taxon>Vertebrata</taxon>
        <taxon>Euteleostomi</taxon>
        <taxon>Actinopterygii</taxon>
        <taxon>Neopterygii</taxon>
        <taxon>Teleostei</taxon>
        <taxon>Protacanthopterygii</taxon>
        <taxon>Salmoniformes</taxon>
        <taxon>Salmonidae</taxon>
        <taxon>Salmoninae</taxon>
        <taxon>Oncorhynchus</taxon>
    </lineage>
</organism>
<evidence type="ECO:0000256" key="13">
    <source>
        <dbReference type="SAM" id="MobiDB-lite"/>
    </source>
</evidence>
<dbReference type="FunFam" id="3.90.1750.10:FF:000021">
    <property type="entry name" value="E3 ubiquitin-protein ligase HECTD1 isoform X1"/>
    <property type="match status" value="1"/>
</dbReference>
<dbReference type="Pfam" id="PF12796">
    <property type="entry name" value="Ank_2"/>
    <property type="match status" value="1"/>
</dbReference>
<feature type="domain" description="MIB/HERC2" evidence="15">
    <location>
        <begin position="1266"/>
        <end position="1338"/>
    </location>
</feature>
<comment type="catalytic activity">
    <reaction evidence="1 12">
        <text>S-ubiquitinyl-[E2 ubiquitin-conjugating enzyme]-L-cysteine + [acceptor protein]-L-lysine = [E2 ubiquitin-conjugating enzyme]-L-cysteine + N(6)-ubiquitinyl-[acceptor protein]-L-lysine.</text>
        <dbReference type="EC" id="2.3.2.26"/>
    </reaction>
</comment>
<evidence type="ECO:0000256" key="2">
    <source>
        <dbReference type="ARBA" id="ARBA00004906"/>
    </source>
</evidence>
<dbReference type="InterPro" id="IPR012919">
    <property type="entry name" value="SUN_dom"/>
</dbReference>
<dbReference type="InterPro" id="IPR036770">
    <property type="entry name" value="Ankyrin_rpt-contain_sf"/>
</dbReference>
<dbReference type="InterPro" id="IPR041200">
    <property type="entry name" value="FKBP3_BTHB"/>
</dbReference>
<dbReference type="Pfam" id="PF06701">
    <property type="entry name" value="MIB_HERC2"/>
    <property type="match status" value="1"/>
</dbReference>
<feature type="region of interest" description="Disordered" evidence="13">
    <location>
        <begin position="450"/>
        <end position="469"/>
    </location>
</feature>
<feature type="repeat" description="ANK" evidence="10">
    <location>
        <begin position="395"/>
        <end position="427"/>
    </location>
</feature>
<dbReference type="FunFam" id="3.30.2410.10:FF:000007">
    <property type="entry name" value="Putative E3 ubiquitin-protein ligase HECTD1"/>
    <property type="match status" value="1"/>
</dbReference>
<feature type="compositionally biased region" description="Basic and acidic residues" evidence="13">
    <location>
        <begin position="454"/>
        <end position="469"/>
    </location>
</feature>
<dbReference type="FunFam" id="2.30.30.40:FF:000085">
    <property type="entry name" value="E3 ubiquitin-protein ligase HECTD1 isoform X1"/>
    <property type="match status" value="1"/>
</dbReference>
<evidence type="ECO:0000259" key="14">
    <source>
        <dbReference type="PROSITE" id="PS50237"/>
    </source>
</evidence>
<evidence type="ECO:0000313" key="16">
    <source>
        <dbReference type="Ensembl" id="ENSOKIP00005024392.1"/>
    </source>
</evidence>
<dbReference type="SUPFAM" id="SSF49785">
    <property type="entry name" value="Galactose-binding domain-like"/>
    <property type="match status" value="1"/>
</dbReference>
<dbReference type="InterPro" id="IPR045322">
    <property type="entry name" value="HECTD1/TRIP12-like"/>
</dbReference>
<dbReference type="PANTHER" id="PTHR45670:SF1">
    <property type="entry name" value="E3 UBIQUITIN-PROTEIN LIGASE HECTD1"/>
    <property type="match status" value="1"/>
</dbReference>
<dbReference type="InterPro" id="IPR016024">
    <property type="entry name" value="ARM-type_fold"/>
</dbReference>
<feature type="compositionally biased region" description="Acidic residues" evidence="13">
    <location>
        <begin position="1634"/>
        <end position="1670"/>
    </location>
</feature>
<dbReference type="InterPro" id="IPR035983">
    <property type="entry name" value="Hect_E3_ubiquitin_ligase"/>
</dbReference>
<comment type="subunit">
    <text evidence="9">Interacts with IGSF1.</text>
</comment>
<dbReference type="SMART" id="SM00248">
    <property type="entry name" value="ANK"/>
    <property type="match status" value="3"/>
</dbReference>
<evidence type="ECO:0000256" key="7">
    <source>
        <dbReference type="ARBA" id="ARBA00022786"/>
    </source>
</evidence>
<dbReference type="Gene3D" id="2.60.120.260">
    <property type="entry name" value="Galactose-binding domain-like"/>
    <property type="match status" value="1"/>
</dbReference>
<dbReference type="PANTHER" id="PTHR45670">
    <property type="entry name" value="E3 UBIQUITIN-PROTEIN LIGASE TRIP12"/>
    <property type="match status" value="1"/>
</dbReference>
<dbReference type="FunFam" id="1.25.10.10:FF:000051">
    <property type="entry name" value="E3 ubiquitin-protein ligase HECTD1 isoform X1"/>
    <property type="match status" value="1"/>
</dbReference>
<dbReference type="CDD" id="cd00078">
    <property type="entry name" value="HECTc"/>
    <property type="match status" value="1"/>
</dbReference>
<dbReference type="Gene3D" id="1.25.40.20">
    <property type="entry name" value="Ankyrin repeat-containing domain"/>
    <property type="match status" value="1"/>
</dbReference>
<feature type="compositionally biased region" description="Low complexity" evidence="13">
    <location>
        <begin position="1445"/>
        <end position="1457"/>
    </location>
</feature>
<evidence type="ECO:0000256" key="12">
    <source>
        <dbReference type="RuleBase" id="RU369009"/>
    </source>
</evidence>
<dbReference type="FunFam" id="3.30.2160.10:FF:000009">
    <property type="entry name" value="E3 ubiquitin-protein ligase HECTD1 isoform X1"/>
    <property type="match status" value="1"/>
</dbReference>
<dbReference type="InterPro" id="IPR010606">
    <property type="entry name" value="Mib_Herc2"/>
</dbReference>
<feature type="compositionally biased region" description="Polar residues" evidence="13">
    <location>
        <begin position="1348"/>
        <end position="1365"/>
    </location>
</feature>
<dbReference type="SUPFAM" id="SSF159034">
    <property type="entry name" value="Mib/herc2 domain-like"/>
    <property type="match status" value="1"/>
</dbReference>
<dbReference type="PROSITE" id="PS51416">
    <property type="entry name" value="MIB_HERC2"/>
    <property type="match status" value="1"/>
</dbReference>
<dbReference type="Ensembl" id="ENSOKIT00005025847.1">
    <property type="protein sequence ID" value="ENSOKIP00005024392.1"/>
    <property type="gene ID" value="ENSOKIG00005010612.1"/>
</dbReference>
<feature type="repeat" description="ANK" evidence="10">
    <location>
        <begin position="426"/>
        <end position="458"/>
    </location>
</feature>
<dbReference type="InterPro" id="IPR008979">
    <property type="entry name" value="Galactose-bd-like_sf"/>
</dbReference>
<dbReference type="SUPFAM" id="SSF48403">
    <property type="entry name" value="Ankyrin repeat"/>
    <property type="match status" value="1"/>
</dbReference>
<feature type="compositionally biased region" description="Basic and acidic residues" evidence="13">
    <location>
        <begin position="639"/>
        <end position="658"/>
    </location>
</feature>
<dbReference type="Proteomes" id="UP000694557">
    <property type="component" value="Unassembled WGS sequence"/>
</dbReference>
<feature type="region of interest" description="Disordered" evidence="13">
    <location>
        <begin position="628"/>
        <end position="658"/>
    </location>
</feature>
<dbReference type="UniPathway" id="UPA00143"/>
<dbReference type="Pfam" id="PF00632">
    <property type="entry name" value="HECT"/>
    <property type="match status" value="1"/>
</dbReference>
<dbReference type="InterPro" id="IPR011989">
    <property type="entry name" value="ARM-like"/>
</dbReference>
<proteinExistence type="inferred from homology"/>
<dbReference type="Gene3D" id="3.90.1750.10">
    <property type="entry name" value="Hect, E3 ligase catalytic domains"/>
    <property type="match status" value="2"/>
</dbReference>
<dbReference type="Gene3D" id="3.30.2160.10">
    <property type="entry name" value="Hect, E3 ligase catalytic domain"/>
    <property type="match status" value="1"/>
</dbReference>
<dbReference type="Pfam" id="PF07738">
    <property type="entry name" value="Sad1_UNC"/>
    <property type="match status" value="1"/>
</dbReference>
<protein>
    <recommendedName>
        <fullName evidence="12">E3 ubiquitin-protein ligase</fullName>
        <ecNumber evidence="12">2.3.2.26</ecNumber>
    </recommendedName>
</protein>
<dbReference type="InterPro" id="IPR037252">
    <property type="entry name" value="Mib_Herc2_sf"/>
</dbReference>
<dbReference type="GO" id="GO:0070534">
    <property type="term" value="P:protein K63-linked ubiquitination"/>
    <property type="evidence" value="ECO:0007669"/>
    <property type="project" value="TreeGrafter"/>
</dbReference>
<reference evidence="16" key="1">
    <citation type="submission" date="2025-08" db="UniProtKB">
        <authorList>
            <consortium name="Ensembl"/>
        </authorList>
    </citation>
    <scope>IDENTIFICATION</scope>
</reference>
<reference evidence="16" key="2">
    <citation type="submission" date="2025-09" db="UniProtKB">
        <authorList>
            <consortium name="Ensembl"/>
        </authorList>
    </citation>
    <scope>IDENTIFICATION</scope>
</reference>
<keyword evidence="4" id="KW-0597">Phosphoprotein</keyword>
<evidence type="ECO:0000256" key="11">
    <source>
        <dbReference type="PROSITE-ProRule" id="PRU00104"/>
    </source>
</evidence>
<dbReference type="GO" id="GO:0016607">
    <property type="term" value="C:nuclear speck"/>
    <property type="evidence" value="ECO:0007669"/>
    <property type="project" value="TreeGrafter"/>
</dbReference>
<gene>
    <name evidence="16" type="primary">HECTD1</name>
    <name evidence="16" type="synonym">hectd1</name>
</gene>
<dbReference type="GO" id="GO:0043161">
    <property type="term" value="P:proteasome-mediated ubiquitin-dependent protein catabolic process"/>
    <property type="evidence" value="ECO:0007669"/>
    <property type="project" value="TreeGrafter"/>
</dbReference>
<dbReference type="InterPro" id="IPR002110">
    <property type="entry name" value="Ankyrin_rpt"/>
</dbReference>
<evidence type="ECO:0000256" key="6">
    <source>
        <dbReference type="ARBA" id="ARBA00022737"/>
    </source>
</evidence>
<feature type="active site" description="Glycyl thioester intermediate" evidence="11">
    <location>
        <position position="2493"/>
    </location>
</feature>
<dbReference type="Gene3D" id="1.25.10.10">
    <property type="entry name" value="Leucine-rich Repeat Variant"/>
    <property type="match status" value="1"/>
</dbReference>
<evidence type="ECO:0000256" key="5">
    <source>
        <dbReference type="ARBA" id="ARBA00022679"/>
    </source>
</evidence>
<dbReference type="GO" id="GO:0046872">
    <property type="term" value="F:metal ion binding"/>
    <property type="evidence" value="ECO:0007669"/>
    <property type="project" value="InterPro"/>
</dbReference>
<feature type="compositionally biased region" description="Basic and acidic residues" evidence="13">
    <location>
        <begin position="491"/>
        <end position="501"/>
    </location>
</feature>
<feature type="region of interest" description="Disordered" evidence="13">
    <location>
        <begin position="1337"/>
        <end position="1396"/>
    </location>
</feature>
<dbReference type="InterPro" id="IPR000569">
    <property type="entry name" value="HECT_dom"/>
</dbReference>
<evidence type="ECO:0000256" key="9">
    <source>
        <dbReference type="ARBA" id="ARBA00065700"/>
    </source>
</evidence>
<comment type="function">
    <text evidence="12">E3 ubiquitin-protein ligase which accepts ubiquitin from an E2 ubiquitin-conjugating enzyme in the form of a thioester and then directly transfers the ubiquitin to targeted substrates.</text>
</comment>
<dbReference type="FunFam" id="2.60.120.260:FF:000014">
    <property type="entry name" value="E3 ubiquitin-protein ligase HECTD1 isoform X1"/>
    <property type="match status" value="1"/>
</dbReference>
<evidence type="ECO:0000256" key="8">
    <source>
        <dbReference type="ARBA" id="ARBA00023043"/>
    </source>
</evidence>
<feature type="region of interest" description="Disordered" evidence="13">
    <location>
        <begin position="487"/>
        <end position="515"/>
    </location>
</feature>
<evidence type="ECO:0000256" key="4">
    <source>
        <dbReference type="ARBA" id="ARBA00022553"/>
    </source>
</evidence>
<feature type="compositionally biased region" description="Low complexity" evidence="13">
    <location>
        <begin position="1371"/>
        <end position="1392"/>
    </location>
</feature>
<keyword evidence="17" id="KW-1185">Reference proteome</keyword>
<evidence type="ECO:0000256" key="3">
    <source>
        <dbReference type="ARBA" id="ARBA00006331"/>
    </source>
</evidence>
<dbReference type="PROSITE" id="PS50297">
    <property type="entry name" value="ANK_REP_REGION"/>
    <property type="match status" value="2"/>
</dbReference>
<dbReference type="Gene3D" id="1.10.720.80">
    <property type="match status" value="1"/>
</dbReference>
<dbReference type="SUPFAM" id="SSF56204">
    <property type="entry name" value="Hect, E3 ligase catalytic domain"/>
    <property type="match status" value="1"/>
</dbReference>
<feature type="compositionally biased region" description="Polar residues" evidence="13">
    <location>
        <begin position="248"/>
        <end position="264"/>
    </location>
</feature>
<dbReference type="EC" id="2.3.2.26" evidence="12"/>
<dbReference type="GeneTree" id="ENSGT00940000156572"/>
<comment type="similarity">
    <text evidence="3 12">Belongs to the UPL family. K-HECT subfamily.</text>
</comment>
<name>A0A8C7DRS7_ONCKI</name>
<keyword evidence="7 11" id="KW-0833">Ubl conjugation pathway</keyword>
<dbReference type="PROSITE" id="PS50088">
    <property type="entry name" value="ANK_REPEAT"/>
    <property type="match status" value="2"/>
</dbReference>
<feature type="region of interest" description="Disordered" evidence="13">
    <location>
        <begin position="243"/>
        <end position="270"/>
    </location>
</feature>
<dbReference type="Pfam" id="PF18410">
    <property type="entry name" value="BTHB"/>
    <property type="match status" value="1"/>
</dbReference>
<dbReference type="PROSITE" id="PS50237">
    <property type="entry name" value="HECT"/>
    <property type="match status" value="1"/>
</dbReference>
<dbReference type="SUPFAM" id="SSF48371">
    <property type="entry name" value="ARM repeat"/>
    <property type="match status" value="1"/>
</dbReference>
<dbReference type="GO" id="GO:0061630">
    <property type="term" value="F:ubiquitin protein ligase activity"/>
    <property type="evidence" value="ECO:0007669"/>
    <property type="project" value="UniProtKB-UniRule"/>
</dbReference>
<dbReference type="FunFam" id="1.10.720.80:FF:000001">
    <property type="entry name" value="E3 ubiquitin-protein ligase HECTD1 isoform X3"/>
    <property type="match status" value="1"/>
</dbReference>
<feature type="region of interest" description="Disordered" evidence="13">
    <location>
        <begin position="1445"/>
        <end position="1468"/>
    </location>
</feature>